<evidence type="ECO:0000313" key="3">
    <source>
        <dbReference type="EMBL" id="AKQ02763.1"/>
    </source>
</evidence>
<name>A0A0H4T500_9BACT</name>
<accession>A0A0H4T500</accession>
<organism evidence="3">
    <name type="scientific">uncultured Gemmatimonadetes bacterium Rifle_16ft_4_minimus_37772</name>
    <dbReference type="NCBI Taxonomy" id="1665097"/>
    <lineage>
        <taxon>Bacteria</taxon>
        <taxon>Pseudomonadati</taxon>
        <taxon>Gemmatimonadota</taxon>
        <taxon>environmental samples</taxon>
    </lineage>
</organism>
<reference evidence="3" key="1">
    <citation type="journal article" date="2015" name="ISME J.">
        <title>Aquifer environment selects for microbial species cohorts in sediment and groundwater.</title>
        <authorList>
            <person name="Hug L.A."/>
            <person name="Thomas B.C."/>
            <person name="Brown C.T."/>
            <person name="Frischkorn K.R."/>
            <person name="Williams K.H."/>
            <person name="Tringe S.G."/>
            <person name="Banfield J.F."/>
        </authorList>
    </citation>
    <scope>NUCLEOTIDE SEQUENCE</scope>
</reference>
<dbReference type="InterPro" id="IPR016039">
    <property type="entry name" value="Thiolase-like"/>
</dbReference>
<dbReference type="EC" id="2.3.1.9" evidence="3"/>
<dbReference type="NCBIfam" id="NF004720">
    <property type="entry name" value="PRK06064.1"/>
    <property type="match status" value="1"/>
</dbReference>
<feature type="domain" description="Thiolase N-terminal" evidence="1">
    <location>
        <begin position="4"/>
        <end position="218"/>
    </location>
</feature>
<dbReference type="Gene3D" id="3.40.47.10">
    <property type="match status" value="1"/>
</dbReference>
<proteinExistence type="predicted"/>
<dbReference type="EMBL" id="KT007003">
    <property type="protein sequence ID" value="AKQ02763.1"/>
    <property type="molecule type" value="Genomic_DNA"/>
</dbReference>
<keyword evidence="3" id="KW-0012">Acyltransferase</keyword>
<evidence type="ECO:0000259" key="2">
    <source>
        <dbReference type="Pfam" id="PF22691"/>
    </source>
</evidence>
<dbReference type="Pfam" id="PF00108">
    <property type="entry name" value="Thiolase_N"/>
    <property type="match status" value="1"/>
</dbReference>
<dbReference type="PANTHER" id="PTHR42870">
    <property type="entry name" value="ACETYL-COA C-ACETYLTRANSFERASE"/>
    <property type="match status" value="1"/>
</dbReference>
<dbReference type="CDD" id="cd00829">
    <property type="entry name" value="SCP-x_thiolase"/>
    <property type="match status" value="1"/>
</dbReference>
<protein>
    <submittedName>
        <fullName evidence="3">Acetyl-CoA acetyltransferase, acetyl-CoA C-acetyltransferase</fullName>
        <ecNumber evidence="3">2.3.1.9</ecNumber>
    </submittedName>
</protein>
<dbReference type="PIRSF" id="PIRSF000429">
    <property type="entry name" value="Ac-CoA_Ac_transf"/>
    <property type="match status" value="1"/>
</dbReference>
<dbReference type="AlphaFoldDB" id="A0A0H4T500"/>
<keyword evidence="3" id="KW-0808">Transferase</keyword>
<dbReference type="InterPro" id="IPR002155">
    <property type="entry name" value="Thiolase"/>
</dbReference>
<evidence type="ECO:0000259" key="1">
    <source>
        <dbReference type="Pfam" id="PF00108"/>
    </source>
</evidence>
<dbReference type="GO" id="GO:0003985">
    <property type="term" value="F:acetyl-CoA C-acetyltransferase activity"/>
    <property type="evidence" value="ECO:0007669"/>
    <property type="project" value="UniProtKB-EC"/>
</dbReference>
<sequence>MREVAVVAAGMTRFGELWQSSLRDLWVDAALETLANARADHVDAIFVGNMSAGQFVGQEHLGPLLADQLGMRGTAAVRVESACASGGAALRAAFAEVASGLSDLVLASGVEKMTDSTDVTEVLASAADQELEVYHGVTFPGLYAMIARAHMHQYGTTEEDLAWVAVKNHRHGAKNPRAQFRREVTLDDVMGSSLVAEPLRLLHCSPVSDGAAAVLLCPLADAKRYTDRPVKIIGSGLATSAMALSDRANIADLDAVERSAQRAYKMSGVVPARMQVVELHDCFTIAEICCVEALGLVQRGQGGAAARSGCTALGGRFPVNTSGGLKAKGHPVGATGIAQVIEIFEQLRGEAGERQVEGAGIGMAQNMGGSGASSVVHIFARA</sequence>
<feature type="domain" description="Thiolase C-terminal" evidence="2">
    <location>
        <begin position="238"/>
        <end position="381"/>
    </location>
</feature>
<dbReference type="InterPro" id="IPR020616">
    <property type="entry name" value="Thiolase_N"/>
</dbReference>
<dbReference type="InterPro" id="IPR055140">
    <property type="entry name" value="Thiolase_C_2"/>
</dbReference>
<dbReference type="Pfam" id="PF22691">
    <property type="entry name" value="Thiolase_C_1"/>
    <property type="match status" value="1"/>
</dbReference>
<dbReference type="SUPFAM" id="SSF53901">
    <property type="entry name" value="Thiolase-like"/>
    <property type="match status" value="2"/>
</dbReference>
<dbReference type="PANTHER" id="PTHR42870:SF6">
    <property type="entry name" value="ACETYL-COA C-ACYLTRANSFERASE"/>
    <property type="match status" value="1"/>
</dbReference>